<keyword evidence="8" id="KW-0862">Zinc</keyword>
<sequence length="477" mass="53271">MEVDYEYQTDYAKSGRSCCTKCRENIGQGTLRIGKLIQAANFDGKIPKWFHFSCFFTKNAKIQSVSEIKHFDSLRWEDQEKIREHINPSGTPDPLPKFSVKLSSPVGQCSACKSELLKERHMIVADKRDAVYYHLSCFLRRPDCPADITTLTGFKKLKKVDRDAIVMAQAQASKENLKRPNSNVADGPVVKKPKKESDVDKKKEALRLQSKRLWTMHDKLETEVSKDALIGLLEYNDQHVPAGLSNLLDAVSDAMVFGALTTCPSCKNGPLRYSNGQYKCSAMATEWAPCLYHTRDPERKPFKVPEEYFDVEFLKNYKYVKRTRLFDAEAVPLGDGGLAGPFSGDMIFIDGGSYSNGKTKEQLATELKTLGASVKDRVEGCTLALTSRAGFEQLTSRVRSRLEELRIRVVSDEILSQFPDKTVAMSASRMSDILEKYTLSKWTPLISSFPECSHAENALAGSHSGQGSVGSQLISAD</sequence>
<comment type="catalytic activity">
    <reaction evidence="12">
        <text>NAD(+) + (ADP-D-ribosyl)n-acceptor = nicotinamide + (ADP-D-ribosyl)n+1-acceptor + H(+).</text>
        <dbReference type="EC" id="2.4.2.30"/>
    </reaction>
</comment>
<feature type="region of interest" description="Disordered" evidence="13">
    <location>
        <begin position="173"/>
        <end position="201"/>
    </location>
</feature>
<dbReference type="InterPro" id="IPR001510">
    <property type="entry name" value="Znf_PARP"/>
</dbReference>
<keyword evidence="3" id="KW-0328">Glycosyltransferase</keyword>
<evidence type="ECO:0000256" key="7">
    <source>
        <dbReference type="ARBA" id="ARBA00022771"/>
    </source>
</evidence>
<keyword evidence="11" id="KW-0539">Nucleus</keyword>
<keyword evidence="7" id="KW-0863">Zinc-finger</keyword>
<name>A0AAV2TKK3_CALDB</name>
<dbReference type="PANTHER" id="PTHR10459:SF112">
    <property type="entry name" value="POLY [ADP-RIBOSE] POLYMERASE 1"/>
    <property type="match status" value="1"/>
</dbReference>
<dbReference type="PROSITE" id="PS52007">
    <property type="entry name" value="PADR1"/>
    <property type="match status" value="1"/>
</dbReference>
<evidence type="ECO:0000256" key="9">
    <source>
        <dbReference type="ARBA" id="ARBA00023027"/>
    </source>
</evidence>
<dbReference type="GO" id="GO:0070212">
    <property type="term" value="P:protein poly-ADP-ribosylation"/>
    <property type="evidence" value="ECO:0007669"/>
    <property type="project" value="TreeGrafter"/>
</dbReference>
<evidence type="ECO:0000313" key="15">
    <source>
        <dbReference type="EMBL" id="CAL5136784.1"/>
    </source>
</evidence>
<dbReference type="GO" id="GO:0003950">
    <property type="term" value="F:NAD+ poly-ADP-ribosyltransferase activity"/>
    <property type="evidence" value="ECO:0007669"/>
    <property type="project" value="UniProtKB-EC"/>
</dbReference>
<dbReference type="Gene3D" id="3.30.1740.10">
    <property type="entry name" value="Zinc finger, PARP-type"/>
    <property type="match status" value="1"/>
</dbReference>
<evidence type="ECO:0000256" key="13">
    <source>
        <dbReference type="SAM" id="MobiDB-lite"/>
    </source>
</evidence>
<dbReference type="AlphaFoldDB" id="A0AAV2TKK3"/>
<evidence type="ECO:0000256" key="4">
    <source>
        <dbReference type="ARBA" id="ARBA00022679"/>
    </source>
</evidence>
<feature type="compositionally biased region" description="Polar residues" evidence="13">
    <location>
        <begin position="173"/>
        <end position="184"/>
    </location>
</feature>
<dbReference type="PANTHER" id="PTHR10459">
    <property type="entry name" value="DNA LIGASE"/>
    <property type="match status" value="1"/>
</dbReference>
<comment type="caution">
    <text evidence="15">The sequence shown here is derived from an EMBL/GenBank/DDBJ whole genome shotgun (WGS) entry which is preliminary data.</text>
</comment>
<dbReference type="GO" id="GO:1990404">
    <property type="term" value="F:NAD+-protein mono-ADP-ribosyltransferase activity"/>
    <property type="evidence" value="ECO:0007669"/>
    <property type="project" value="TreeGrafter"/>
</dbReference>
<evidence type="ECO:0000256" key="10">
    <source>
        <dbReference type="ARBA" id="ARBA00023125"/>
    </source>
</evidence>
<dbReference type="InterPro" id="IPR050800">
    <property type="entry name" value="ARTD/PARP"/>
</dbReference>
<gene>
    <name evidence="15" type="ORF">CDAUBV1_LOCUS11088</name>
</gene>
<keyword evidence="5" id="KW-0479">Metal-binding</keyword>
<dbReference type="Pfam" id="PF08063">
    <property type="entry name" value="Zn_ribbon_PADR1"/>
    <property type="match status" value="1"/>
</dbReference>
<dbReference type="EMBL" id="CAXLJL010000356">
    <property type="protein sequence ID" value="CAL5136784.1"/>
    <property type="molecule type" value="Genomic_DNA"/>
</dbReference>
<dbReference type="SUPFAM" id="SSF57716">
    <property type="entry name" value="Glucocorticoid receptor-like (DNA-binding domain)"/>
    <property type="match status" value="1"/>
</dbReference>
<evidence type="ECO:0000256" key="8">
    <source>
        <dbReference type="ARBA" id="ARBA00022833"/>
    </source>
</evidence>
<evidence type="ECO:0000259" key="14">
    <source>
        <dbReference type="PROSITE" id="PS50064"/>
    </source>
</evidence>
<dbReference type="GO" id="GO:0008270">
    <property type="term" value="F:zinc ion binding"/>
    <property type="evidence" value="ECO:0007669"/>
    <property type="project" value="UniProtKB-KW"/>
</dbReference>
<dbReference type="InterPro" id="IPR012982">
    <property type="entry name" value="PARP1-like_PADR1_Zn_ribbon"/>
</dbReference>
<dbReference type="Gene3D" id="3.40.50.10190">
    <property type="entry name" value="BRCT domain"/>
    <property type="match status" value="1"/>
</dbReference>
<evidence type="ECO:0000313" key="16">
    <source>
        <dbReference type="Proteomes" id="UP001497525"/>
    </source>
</evidence>
<keyword evidence="10" id="KW-0238">DNA-binding</keyword>
<protein>
    <recommendedName>
        <fullName evidence="2">NAD(+) ADP-ribosyltransferase</fullName>
        <ecNumber evidence="2">2.4.2.30</ecNumber>
    </recommendedName>
</protein>
<keyword evidence="9" id="KW-0520">NAD</keyword>
<dbReference type="SMART" id="SM01335">
    <property type="entry name" value="PADR1"/>
    <property type="match status" value="1"/>
</dbReference>
<dbReference type="InterPro" id="IPR036420">
    <property type="entry name" value="BRCT_dom_sf"/>
</dbReference>
<dbReference type="InterPro" id="IPR038650">
    <property type="entry name" value="PADR1_C_dom_sf"/>
</dbReference>
<accession>A0AAV2TKK3</accession>
<dbReference type="PROSITE" id="PS50064">
    <property type="entry name" value="ZF_PARP_2"/>
    <property type="match status" value="1"/>
</dbReference>
<dbReference type="GO" id="GO:0005730">
    <property type="term" value="C:nucleolus"/>
    <property type="evidence" value="ECO:0007669"/>
    <property type="project" value="TreeGrafter"/>
</dbReference>
<dbReference type="EC" id="2.4.2.30" evidence="2"/>
<evidence type="ECO:0000256" key="1">
    <source>
        <dbReference type="ARBA" id="ARBA00004123"/>
    </source>
</evidence>
<dbReference type="Gene3D" id="2.20.25.630">
    <property type="match status" value="1"/>
</dbReference>
<evidence type="ECO:0000256" key="6">
    <source>
        <dbReference type="ARBA" id="ARBA00022765"/>
    </source>
</evidence>
<evidence type="ECO:0000256" key="11">
    <source>
        <dbReference type="ARBA" id="ARBA00023242"/>
    </source>
</evidence>
<evidence type="ECO:0000256" key="2">
    <source>
        <dbReference type="ARBA" id="ARBA00012020"/>
    </source>
</evidence>
<proteinExistence type="predicted"/>
<dbReference type="SMART" id="SM01336">
    <property type="entry name" value="zf-PARP"/>
    <property type="match status" value="1"/>
</dbReference>
<reference evidence="15" key="1">
    <citation type="submission" date="2024-06" db="EMBL/GenBank/DDBJ databases">
        <authorList>
            <person name="Liu X."/>
            <person name="Lenzi L."/>
            <person name="Haldenby T S."/>
            <person name="Uol C."/>
        </authorList>
    </citation>
    <scope>NUCLEOTIDE SEQUENCE</scope>
</reference>
<dbReference type="Proteomes" id="UP001497525">
    <property type="component" value="Unassembled WGS sequence"/>
</dbReference>
<dbReference type="Pfam" id="PF00645">
    <property type="entry name" value="zf-PARP"/>
    <property type="match status" value="1"/>
</dbReference>
<comment type="subcellular location">
    <subcellularLocation>
        <location evidence="1">Nucleus</location>
    </subcellularLocation>
</comment>
<dbReference type="Pfam" id="PF21728">
    <property type="entry name" value="PADR1_N"/>
    <property type="match status" value="1"/>
</dbReference>
<keyword evidence="4" id="KW-0808">Transferase</keyword>
<evidence type="ECO:0000256" key="5">
    <source>
        <dbReference type="ARBA" id="ARBA00022723"/>
    </source>
</evidence>
<dbReference type="Gene3D" id="1.10.20.130">
    <property type="match status" value="1"/>
</dbReference>
<feature type="domain" description="PARP-type" evidence="14">
    <location>
        <begin position="7"/>
        <end position="90"/>
    </location>
</feature>
<dbReference type="GO" id="GO:0003677">
    <property type="term" value="F:DNA binding"/>
    <property type="evidence" value="ECO:0007669"/>
    <property type="project" value="UniProtKB-KW"/>
</dbReference>
<evidence type="ECO:0000256" key="12">
    <source>
        <dbReference type="ARBA" id="ARBA00033987"/>
    </source>
</evidence>
<dbReference type="GO" id="GO:0006302">
    <property type="term" value="P:double-strand break repair"/>
    <property type="evidence" value="ECO:0007669"/>
    <property type="project" value="TreeGrafter"/>
</dbReference>
<keyword evidence="6" id="KW-0013">ADP-ribosylation</keyword>
<evidence type="ECO:0000256" key="3">
    <source>
        <dbReference type="ARBA" id="ARBA00022676"/>
    </source>
</evidence>
<dbReference type="InterPro" id="IPR036957">
    <property type="entry name" value="Znf_PARP_sf"/>
</dbReference>
<dbReference type="InterPro" id="IPR049296">
    <property type="entry name" value="PARP1-like_PADR1_N"/>
</dbReference>
<organism evidence="15 16">
    <name type="scientific">Calicophoron daubneyi</name>
    <name type="common">Rumen fluke</name>
    <name type="synonym">Paramphistomum daubneyi</name>
    <dbReference type="NCBI Taxonomy" id="300641"/>
    <lineage>
        <taxon>Eukaryota</taxon>
        <taxon>Metazoa</taxon>
        <taxon>Spiralia</taxon>
        <taxon>Lophotrochozoa</taxon>
        <taxon>Platyhelminthes</taxon>
        <taxon>Trematoda</taxon>
        <taxon>Digenea</taxon>
        <taxon>Plagiorchiida</taxon>
        <taxon>Pronocephalata</taxon>
        <taxon>Paramphistomoidea</taxon>
        <taxon>Paramphistomidae</taxon>
        <taxon>Calicophoron</taxon>
    </lineage>
</organism>